<evidence type="ECO:0000313" key="1">
    <source>
        <dbReference type="EMBL" id="MCT2042597.1"/>
    </source>
</evidence>
<dbReference type="InterPro" id="IPR025671">
    <property type="entry name" value="HXXEE"/>
</dbReference>
<comment type="caution">
    <text evidence="1">The sequence shown here is derived from an EMBL/GenBank/DDBJ whole genome shotgun (WGS) entry which is preliminary data.</text>
</comment>
<keyword evidence="2" id="KW-1185">Reference proteome</keyword>
<protein>
    <submittedName>
        <fullName evidence="1">HXXEE domain-containing protein</fullName>
    </submittedName>
</protein>
<evidence type="ECO:0000313" key="2">
    <source>
        <dbReference type="Proteomes" id="UP001525379"/>
    </source>
</evidence>
<dbReference type="Proteomes" id="UP001525379">
    <property type="component" value="Unassembled WGS sequence"/>
</dbReference>
<organism evidence="1 2">
    <name type="scientific">Pseudoclavibacter albus</name>
    <dbReference type="NCBI Taxonomy" id="272241"/>
    <lineage>
        <taxon>Bacteria</taxon>
        <taxon>Bacillati</taxon>
        <taxon>Actinomycetota</taxon>
        <taxon>Actinomycetes</taxon>
        <taxon>Micrococcales</taxon>
        <taxon>Microbacteriaceae</taxon>
        <taxon>Pseudoclavibacter</taxon>
    </lineage>
</organism>
<sequence length="175" mass="18986">MKHLEGPNELFRAWLIHDIEEAIAFPSTCDDLAARTGIGPLRMTAAQSWLAVTIAGLGVRYACRRGTASKGRSRVYRGAVAGLELHVFTHLLASLLRRSYTAGVVTAPLVMLPGAWRARQELAALGRPLGLVDALRGIGFLMPLAIVSHGLARLVLPRARWLGARRHEPELGLTV</sequence>
<accession>A0ABT2HWA4</accession>
<proteinExistence type="predicted"/>
<name>A0ABT2HWA4_9MICO</name>
<dbReference type="EMBL" id="JALXSQ010000012">
    <property type="protein sequence ID" value="MCT2042597.1"/>
    <property type="molecule type" value="Genomic_DNA"/>
</dbReference>
<dbReference type="RefSeq" id="WP_206394533.1">
    <property type="nucleotide sequence ID" value="NZ_JAFDPW010000001.1"/>
</dbReference>
<gene>
    <name evidence="1" type="ORF">M3D15_04510</name>
</gene>
<reference evidence="1 2" key="1">
    <citation type="submission" date="2022-04" db="EMBL/GenBank/DDBJ databases">
        <title>Human microbiome associated bacterial genomes.</title>
        <authorList>
            <person name="Sandstrom S."/>
            <person name="Salamzade R."/>
            <person name="Kalan L.R."/>
        </authorList>
    </citation>
    <scope>NUCLEOTIDE SEQUENCE [LARGE SCALE GENOMIC DNA]</scope>
    <source>
        <strain evidence="2">p3-SID1799</strain>
    </source>
</reference>
<dbReference type="Pfam" id="PF13787">
    <property type="entry name" value="HXXEE"/>
    <property type="match status" value="1"/>
</dbReference>